<reference evidence="7" key="2">
    <citation type="journal article" date="2020" name="Microorganisms">
        <title>Osmotic Adaptation and Compatible Solute Biosynthesis of Phototrophic Bacteria as Revealed from Genome Analyses.</title>
        <authorList>
            <person name="Imhoff J.F."/>
            <person name="Rahn T."/>
            <person name="Kunzel S."/>
            <person name="Keller A."/>
            <person name="Neulinger S.C."/>
        </authorList>
    </citation>
    <scope>NUCLEOTIDE SEQUENCE</scope>
    <source>
        <strain evidence="7">IM 151</strain>
    </source>
</reference>
<dbReference type="InterPro" id="IPR005538">
    <property type="entry name" value="LrgA/CidA"/>
</dbReference>
<evidence type="ECO:0000256" key="3">
    <source>
        <dbReference type="ARBA" id="ARBA00022692"/>
    </source>
</evidence>
<sequence length="137" mass="14767">MDYPLDWRGTTVAVRRRWRQSRLGQLAAIGLVWLLGELVVRSTGLPLPGGLVGMALLLALLAAGVVQVASWRRGASWLIAEMLLFFVPAVLAVLDHPELFGWLGLKLLAVIAGGTLVVMAATALAVEFMLRRSAVQP</sequence>
<evidence type="ECO:0000313" key="7">
    <source>
        <dbReference type="EMBL" id="MBK1715313.1"/>
    </source>
</evidence>
<dbReference type="PANTHER" id="PTHR33931:SF2">
    <property type="entry name" value="HOLIN-LIKE PROTEIN CIDA"/>
    <property type="match status" value="1"/>
</dbReference>
<evidence type="ECO:0000256" key="6">
    <source>
        <dbReference type="SAM" id="Phobius"/>
    </source>
</evidence>
<accession>A0ABS1E0H3</accession>
<feature type="transmembrane region" description="Helical" evidence="6">
    <location>
        <begin position="47"/>
        <end position="68"/>
    </location>
</feature>
<feature type="transmembrane region" description="Helical" evidence="6">
    <location>
        <begin position="75"/>
        <end position="94"/>
    </location>
</feature>
<gene>
    <name evidence="7" type="ORF">CKO43_21375</name>
</gene>
<proteinExistence type="predicted"/>
<evidence type="ECO:0000256" key="4">
    <source>
        <dbReference type="ARBA" id="ARBA00022989"/>
    </source>
</evidence>
<protein>
    <submittedName>
        <fullName evidence="7">CidA/LrgA family protein</fullName>
    </submittedName>
</protein>
<evidence type="ECO:0000256" key="2">
    <source>
        <dbReference type="ARBA" id="ARBA00022475"/>
    </source>
</evidence>
<dbReference type="PANTHER" id="PTHR33931">
    <property type="entry name" value="HOLIN-LIKE PROTEIN CIDA-RELATED"/>
    <property type="match status" value="1"/>
</dbReference>
<organism evidence="7 8">
    <name type="scientific">Rubrivivax gelatinosus</name>
    <name type="common">Rhodocyclus gelatinosus</name>
    <name type="synonym">Rhodopseudomonas gelatinosa</name>
    <dbReference type="NCBI Taxonomy" id="28068"/>
    <lineage>
        <taxon>Bacteria</taxon>
        <taxon>Pseudomonadati</taxon>
        <taxon>Pseudomonadota</taxon>
        <taxon>Betaproteobacteria</taxon>
        <taxon>Burkholderiales</taxon>
        <taxon>Sphaerotilaceae</taxon>
        <taxon>Rubrivivax</taxon>
    </lineage>
</organism>
<evidence type="ECO:0000256" key="5">
    <source>
        <dbReference type="ARBA" id="ARBA00023136"/>
    </source>
</evidence>
<dbReference type="Pfam" id="PF03788">
    <property type="entry name" value="LrgA"/>
    <property type="match status" value="1"/>
</dbReference>
<evidence type="ECO:0000256" key="1">
    <source>
        <dbReference type="ARBA" id="ARBA00004651"/>
    </source>
</evidence>
<feature type="transmembrane region" description="Helical" evidence="6">
    <location>
        <begin position="100"/>
        <end position="126"/>
    </location>
</feature>
<comment type="subcellular location">
    <subcellularLocation>
        <location evidence="1">Cell membrane</location>
        <topology evidence="1">Multi-pass membrane protein</topology>
    </subcellularLocation>
</comment>
<keyword evidence="4 6" id="KW-1133">Transmembrane helix</keyword>
<dbReference type="Proteomes" id="UP001041814">
    <property type="component" value="Unassembled WGS sequence"/>
</dbReference>
<keyword evidence="5 6" id="KW-0472">Membrane</keyword>
<dbReference type="EMBL" id="NRRU01000111">
    <property type="protein sequence ID" value="MBK1715313.1"/>
    <property type="molecule type" value="Genomic_DNA"/>
</dbReference>
<evidence type="ECO:0000313" key="8">
    <source>
        <dbReference type="Proteomes" id="UP001041814"/>
    </source>
</evidence>
<feature type="transmembrane region" description="Helical" evidence="6">
    <location>
        <begin position="23"/>
        <end position="41"/>
    </location>
</feature>
<name>A0ABS1E0H3_RUBGE</name>
<dbReference type="RefSeq" id="WP_200228495.1">
    <property type="nucleotide sequence ID" value="NZ_NRRT01000021.1"/>
</dbReference>
<reference evidence="7" key="1">
    <citation type="submission" date="2017-08" db="EMBL/GenBank/DDBJ databases">
        <authorList>
            <person name="Imhoff J.F."/>
            <person name="Rahn T."/>
            <person name="Kuenzel S."/>
            <person name="Neulinger S.C."/>
        </authorList>
    </citation>
    <scope>NUCLEOTIDE SEQUENCE</scope>
    <source>
        <strain evidence="7">IM 151</strain>
    </source>
</reference>
<keyword evidence="8" id="KW-1185">Reference proteome</keyword>
<comment type="caution">
    <text evidence="7">The sequence shown here is derived from an EMBL/GenBank/DDBJ whole genome shotgun (WGS) entry which is preliminary data.</text>
</comment>
<keyword evidence="3 6" id="KW-0812">Transmembrane</keyword>
<keyword evidence="2" id="KW-1003">Cell membrane</keyword>